<evidence type="ECO:0000259" key="2">
    <source>
        <dbReference type="Pfam" id="PF03787"/>
    </source>
</evidence>
<accession>A0A839TAF8</accession>
<feature type="domain" description="CRISPR type III-associated protein" evidence="2">
    <location>
        <begin position="258"/>
        <end position="457"/>
    </location>
</feature>
<dbReference type="Proteomes" id="UP000588111">
    <property type="component" value="Unassembled WGS sequence"/>
</dbReference>
<evidence type="ECO:0000313" key="3">
    <source>
        <dbReference type="EMBL" id="MBB3106129.1"/>
    </source>
</evidence>
<dbReference type="PANTHER" id="PTHR35579:SF6">
    <property type="entry name" value="DUF324 DOMAIN-CONTAINING PROTEIN"/>
    <property type="match status" value="1"/>
</dbReference>
<protein>
    <submittedName>
        <fullName evidence="3">CRISPR/Cas system CMR subunit Cmr4 (Cas7 group RAMP superfamily)</fullName>
    </submittedName>
</protein>
<dbReference type="PANTHER" id="PTHR35579">
    <property type="entry name" value="CRISPR SYSTEM CMS ENDORIBONUCLEASE CSM3"/>
    <property type="match status" value="1"/>
</dbReference>
<dbReference type="InterPro" id="IPR052216">
    <property type="entry name" value="CRISPR_Csm3_endoribonuclease"/>
</dbReference>
<organism evidence="3 4">
    <name type="scientific">Psychrobacter luti</name>
    <dbReference type="NCBI Taxonomy" id="198481"/>
    <lineage>
        <taxon>Bacteria</taxon>
        <taxon>Pseudomonadati</taxon>
        <taxon>Pseudomonadota</taxon>
        <taxon>Gammaproteobacteria</taxon>
        <taxon>Moraxellales</taxon>
        <taxon>Moraxellaceae</taxon>
        <taxon>Psychrobacter</taxon>
    </lineage>
</organism>
<feature type="domain" description="CRISPR type III-associated protein" evidence="2">
    <location>
        <begin position="23"/>
        <end position="197"/>
    </location>
</feature>
<reference evidence="3 4" key="1">
    <citation type="submission" date="2020-08" db="EMBL/GenBank/DDBJ databases">
        <title>Genomic Encyclopedia of Type Strains, Phase III (KMG-III): the genomes of soil and plant-associated and newly described type strains.</title>
        <authorList>
            <person name="Whitman W."/>
        </authorList>
    </citation>
    <scope>NUCLEOTIDE SEQUENCE [LARGE SCALE GENOMIC DNA]</scope>
    <source>
        <strain evidence="3 4">CECT 5885</strain>
    </source>
</reference>
<name>A0A839TAF8_9GAMM</name>
<comment type="caution">
    <text evidence="3">The sequence shown here is derived from an EMBL/GenBank/DDBJ whole genome shotgun (WGS) entry which is preliminary data.</text>
</comment>
<dbReference type="RefSeq" id="WP_183618552.1">
    <property type="nucleotide sequence ID" value="NZ_CAJHAH010000002.1"/>
</dbReference>
<dbReference type="InterPro" id="IPR005537">
    <property type="entry name" value="RAMP_III_fam"/>
</dbReference>
<dbReference type="EMBL" id="JACHXL010000001">
    <property type="protein sequence ID" value="MBB3106129.1"/>
    <property type="molecule type" value="Genomic_DNA"/>
</dbReference>
<gene>
    <name evidence="3" type="ORF">FHS24_000620</name>
</gene>
<evidence type="ECO:0000256" key="1">
    <source>
        <dbReference type="ARBA" id="ARBA00023118"/>
    </source>
</evidence>
<dbReference type="Pfam" id="PF03787">
    <property type="entry name" value="RAMPs"/>
    <property type="match status" value="2"/>
</dbReference>
<sequence>MISSRPIFHLLKVTLEAKSAHAIHTGHGDTVHDSLVMRDANGLPTLSGSSLAGVLRHEYQRQYGELATQTLFGYANGQDGQTSWLNVTWGLVHNSLNQAQEGLLTSAQLEDSLYTELSDAKLIVRQRVRLNDRGSSVDSGKFDVTLVPAGTRYSFGISYWGDGSDESNEQWSRLLKLFVERNIRIGHGTKNGYGLFESVTLYQSVWDLTTEAGQSAYVNRGRTRMDYQHMESLNTESELDGHESSTPLSASLELSAESAWRVGGGERYLANTSSYDDDRDPDMLPMHEAKIYWTKKSNGTQVGEIGEQQYLLPASAIKGAIRHRVAYHYNCLTSRFVDDDSAYESDESPAITALFGYAKDNESSAGILAFQDTYLESQKQQVLMHNKIDKFTGGVINGALFSENVLWHTSITIKLDVVNPDKVTDPDIKLALHKSLTDLANGWLPLGASASRGLGVFLDKDNKGIQWSDDQTWIETRGAV</sequence>
<evidence type="ECO:0000313" key="4">
    <source>
        <dbReference type="Proteomes" id="UP000588111"/>
    </source>
</evidence>
<dbReference type="AlphaFoldDB" id="A0A839TAF8"/>
<keyword evidence="1" id="KW-0051">Antiviral defense</keyword>
<dbReference type="GO" id="GO:0051607">
    <property type="term" value="P:defense response to virus"/>
    <property type="evidence" value="ECO:0007669"/>
    <property type="project" value="UniProtKB-KW"/>
</dbReference>
<proteinExistence type="predicted"/>
<keyword evidence="4" id="KW-1185">Reference proteome</keyword>
<dbReference type="CDD" id="cd09726">
    <property type="entry name" value="RAMP_I_III"/>
    <property type="match status" value="2"/>
</dbReference>